<sequence>MRKLCEYKDFESFLDEFKNYNEKPKYFKIDMEGNITTKEPSYILEYGYMYLFKEFKDVEKVFEDKDIFLKKEKKVSRHSNVEIPKLKESFFRAIFNRDEVHSLSLANELIRRDTSSFFDIIYLNSKLSDDENRLIKAYLFEKIYLEIGLTIPLLRNLIGYFCKSKEGYGNKKKVDELYSYIYRVKFNEEIKVNVKKMSENKKIILKFLEEK</sequence>
<organism evidence="1 2">
    <name type="scientific">Streptobacillus felis</name>
    <dbReference type="NCBI Taxonomy" id="1384509"/>
    <lineage>
        <taxon>Bacteria</taxon>
        <taxon>Fusobacteriati</taxon>
        <taxon>Fusobacteriota</taxon>
        <taxon>Fusobacteriia</taxon>
        <taxon>Fusobacteriales</taxon>
        <taxon>Leptotrichiaceae</taxon>
        <taxon>Streptobacillus</taxon>
    </lineage>
</organism>
<accession>A0A7Z0T6R7</accession>
<name>A0A7Z0T6R7_9FUSO</name>
<dbReference type="EMBL" id="JABMKT010000004">
    <property type="protein sequence ID" value="NYV27501.1"/>
    <property type="molecule type" value="Genomic_DNA"/>
</dbReference>
<keyword evidence="2" id="KW-1185">Reference proteome</keyword>
<protein>
    <submittedName>
        <fullName evidence="1">Uncharacterized protein</fullName>
    </submittedName>
</protein>
<evidence type="ECO:0000313" key="2">
    <source>
        <dbReference type="Proteomes" id="UP000526184"/>
    </source>
</evidence>
<evidence type="ECO:0000313" key="1">
    <source>
        <dbReference type="EMBL" id="NYV27501.1"/>
    </source>
</evidence>
<reference evidence="1 2" key="1">
    <citation type="submission" date="2020-05" db="EMBL/GenBank/DDBJ databases">
        <title>Streptobacillus felis strain LHL191014123.</title>
        <authorList>
            <person name="Fawzy A."/>
            <person name="Rau J."/>
            <person name="Risse K."/>
            <person name="Schauerte N."/>
            <person name="Geiger C."/>
            <person name="Blom J."/>
            <person name="Imirzalioglu C."/>
            <person name="Falgenhauer J."/>
            <person name="Bach A."/>
            <person name="Herden C."/>
            <person name="Eisenberg T."/>
        </authorList>
    </citation>
    <scope>NUCLEOTIDE SEQUENCE [LARGE SCALE GENOMIC DNA]</scope>
    <source>
        <strain evidence="1 2">LHL191014123</strain>
    </source>
</reference>
<dbReference type="Proteomes" id="UP000526184">
    <property type="component" value="Unassembled WGS sequence"/>
</dbReference>
<dbReference type="AlphaFoldDB" id="A0A7Z0T6R7"/>
<proteinExistence type="predicted"/>
<gene>
    <name evidence="1" type="ORF">HP397_01490</name>
</gene>
<comment type="caution">
    <text evidence="1">The sequence shown here is derived from an EMBL/GenBank/DDBJ whole genome shotgun (WGS) entry which is preliminary data.</text>
</comment>
<dbReference type="RefSeq" id="WP_180135411.1">
    <property type="nucleotide sequence ID" value="NZ_JABMKT010000004.1"/>
</dbReference>